<dbReference type="Proteomes" id="UP000776276">
    <property type="component" value="Unassembled WGS sequence"/>
</dbReference>
<dbReference type="InterPro" id="IPR013216">
    <property type="entry name" value="Methyltransf_11"/>
</dbReference>
<reference evidence="5 6" key="1">
    <citation type="submission" date="2021-06" db="EMBL/GenBank/DDBJ databases">
        <title>Sphingomonas sp. XMGL2, whole genome shotgun sequencing project.</title>
        <authorList>
            <person name="Zhao G."/>
            <person name="Shen L."/>
        </authorList>
    </citation>
    <scope>NUCLEOTIDE SEQUENCE [LARGE SCALE GENOMIC DNA]</scope>
    <source>
        <strain evidence="5 6">XMGL2</strain>
    </source>
</reference>
<evidence type="ECO:0000256" key="1">
    <source>
        <dbReference type="ARBA" id="ARBA00008361"/>
    </source>
</evidence>
<dbReference type="InterPro" id="IPR051052">
    <property type="entry name" value="Diverse_substrate_MTase"/>
</dbReference>
<evidence type="ECO:0000259" key="4">
    <source>
        <dbReference type="Pfam" id="PF08241"/>
    </source>
</evidence>
<name>A0ABS6BLW6_9SPHN</name>
<organism evidence="5 6">
    <name type="scientific">Sphingomonas quercus</name>
    <dbReference type="NCBI Taxonomy" id="2842451"/>
    <lineage>
        <taxon>Bacteria</taxon>
        <taxon>Pseudomonadati</taxon>
        <taxon>Pseudomonadota</taxon>
        <taxon>Alphaproteobacteria</taxon>
        <taxon>Sphingomonadales</taxon>
        <taxon>Sphingomonadaceae</taxon>
        <taxon>Sphingomonas</taxon>
    </lineage>
</organism>
<feature type="domain" description="Methyltransferase type 11" evidence="4">
    <location>
        <begin position="51"/>
        <end position="139"/>
    </location>
</feature>
<dbReference type="EMBL" id="JAHKRT010000009">
    <property type="protein sequence ID" value="MBU3079318.1"/>
    <property type="molecule type" value="Genomic_DNA"/>
</dbReference>
<evidence type="ECO:0000313" key="6">
    <source>
        <dbReference type="Proteomes" id="UP000776276"/>
    </source>
</evidence>
<keyword evidence="3" id="KW-0808">Transferase</keyword>
<sequence length="258" mass="27757">MTEPGALHQTAQEGFSSAADVYARGRPDYPPAVDDWLRDVAGIGPGKLVVELGAGTGKSTAHIRALGAGVIAIEPVTEMREQLARAYPEIDARDGTAEAIPVADGAADAVLCAQSFHWFATATALAEIRRVLKPGGVLALVWNVRDESVDWVAELEAIMAPFQGDTPQYTTGLWRNAFPADGFGPLEAAQFANGHEGPPERVIVDRTLSTSFIAALPEAARDRFASRVRVLIAETPELRGKNRVTFPYQVHVYATRKL</sequence>
<comment type="similarity">
    <text evidence="1">Belongs to the methyltransferase superfamily.</text>
</comment>
<evidence type="ECO:0000313" key="5">
    <source>
        <dbReference type="EMBL" id="MBU3079318.1"/>
    </source>
</evidence>
<dbReference type="GO" id="GO:0032259">
    <property type="term" value="P:methylation"/>
    <property type="evidence" value="ECO:0007669"/>
    <property type="project" value="UniProtKB-KW"/>
</dbReference>
<dbReference type="CDD" id="cd02440">
    <property type="entry name" value="AdoMet_MTases"/>
    <property type="match status" value="1"/>
</dbReference>
<dbReference type="RefSeq" id="WP_216327281.1">
    <property type="nucleotide sequence ID" value="NZ_JAHKRT010000009.1"/>
</dbReference>
<evidence type="ECO:0000256" key="3">
    <source>
        <dbReference type="ARBA" id="ARBA00022679"/>
    </source>
</evidence>
<keyword evidence="2 5" id="KW-0489">Methyltransferase</keyword>
<proteinExistence type="inferred from homology"/>
<protein>
    <submittedName>
        <fullName evidence="5">Methyltransferase domain-containing protein</fullName>
    </submittedName>
</protein>
<dbReference type="PANTHER" id="PTHR44942">
    <property type="entry name" value="METHYLTRANSF_11 DOMAIN-CONTAINING PROTEIN"/>
    <property type="match status" value="1"/>
</dbReference>
<gene>
    <name evidence="5" type="ORF">KOF26_15785</name>
</gene>
<comment type="caution">
    <text evidence="5">The sequence shown here is derived from an EMBL/GenBank/DDBJ whole genome shotgun (WGS) entry which is preliminary data.</text>
</comment>
<accession>A0ABS6BLW6</accession>
<evidence type="ECO:0000256" key="2">
    <source>
        <dbReference type="ARBA" id="ARBA00022603"/>
    </source>
</evidence>
<dbReference type="PANTHER" id="PTHR44942:SF4">
    <property type="entry name" value="METHYLTRANSFERASE TYPE 11 DOMAIN-CONTAINING PROTEIN"/>
    <property type="match status" value="1"/>
</dbReference>
<keyword evidence="6" id="KW-1185">Reference proteome</keyword>
<dbReference type="GO" id="GO:0008168">
    <property type="term" value="F:methyltransferase activity"/>
    <property type="evidence" value="ECO:0007669"/>
    <property type="project" value="UniProtKB-KW"/>
</dbReference>
<dbReference type="Pfam" id="PF08241">
    <property type="entry name" value="Methyltransf_11"/>
    <property type="match status" value="1"/>
</dbReference>